<protein>
    <recommendedName>
        <fullName evidence="4">Secreted protein</fullName>
    </recommendedName>
</protein>
<dbReference type="Proteomes" id="UP001595816">
    <property type="component" value="Unassembled WGS sequence"/>
</dbReference>
<dbReference type="RefSeq" id="WP_253755148.1">
    <property type="nucleotide sequence ID" value="NZ_JAMZDZ010000001.1"/>
</dbReference>
<feature type="chain" id="PRO_5046477492" description="Secreted protein" evidence="1">
    <location>
        <begin position="33"/>
        <end position="112"/>
    </location>
</feature>
<evidence type="ECO:0000256" key="1">
    <source>
        <dbReference type="SAM" id="SignalP"/>
    </source>
</evidence>
<proteinExistence type="predicted"/>
<accession>A0ABV8LLT2</accession>
<reference evidence="3" key="1">
    <citation type="journal article" date="2019" name="Int. J. Syst. Evol. Microbiol.">
        <title>The Global Catalogue of Microorganisms (GCM) 10K type strain sequencing project: providing services to taxonomists for standard genome sequencing and annotation.</title>
        <authorList>
            <consortium name="The Broad Institute Genomics Platform"/>
            <consortium name="The Broad Institute Genome Sequencing Center for Infectious Disease"/>
            <person name="Wu L."/>
            <person name="Ma J."/>
        </authorList>
    </citation>
    <scope>NUCLEOTIDE SEQUENCE [LARGE SCALE GENOMIC DNA]</scope>
    <source>
        <strain evidence="3">CGMCC 4.7289</strain>
    </source>
</reference>
<sequence length="112" mass="11720">MSVLVKKARSAALALAMAGVAFMVAPISPAAASPTNCSIIAHPILPAYGRAAHCTSGTGEFRIVIRCSNGYNGGPDFYYYGEWVRPGDYSMTACLTGAAGGFYRSSYIAKRG</sequence>
<name>A0ABV8LLT2_9ACTN</name>
<evidence type="ECO:0000313" key="2">
    <source>
        <dbReference type="EMBL" id="MFC4131533.1"/>
    </source>
</evidence>
<dbReference type="EMBL" id="JBHSAY010000006">
    <property type="protein sequence ID" value="MFC4131533.1"/>
    <property type="molecule type" value="Genomic_DNA"/>
</dbReference>
<gene>
    <name evidence="2" type="ORF">ACFOZ4_13060</name>
</gene>
<organism evidence="2 3">
    <name type="scientific">Hamadaea flava</name>
    <dbReference type="NCBI Taxonomy" id="1742688"/>
    <lineage>
        <taxon>Bacteria</taxon>
        <taxon>Bacillati</taxon>
        <taxon>Actinomycetota</taxon>
        <taxon>Actinomycetes</taxon>
        <taxon>Micromonosporales</taxon>
        <taxon>Micromonosporaceae</taxon>
        <taxon>Hamadaea</taxon>
    </lineage>
</organism>
<keyword evidence="3" id="KW-1185">Reference proteome</keyword>
<comment type="caution">
    <text evidence="2">The sequence shown here is derived from an EMBL/GenBank/DDBJ whole genome shotgun (WGS) entry which is preliminary data.</text>
</comment>
<evidence type="ECO:0008006" key="4">
    <source>
        <dbReference type="Google" id="ProtNLM"/>
    </source>
</evidence>
<feature type="signal peptide" evidence="1">
    <location>
        <begin position="1"/>
        <end position="32"/>
    </location>
</feature>
<keyword evidence="1" id="KW-0732">Signal</keyword>
<evidence type="ECO:0000313" key="3">
    <source>
        <dbReference type="Proteomes" id="UP001595816"/>
    </source>
</evidence>